<reference evidence="1" key="1">
    <citation type="submission" date="2020-11" db="EMBL/GenBank/DDBJ databases">
        <authorList>
            <person name="Tran Van P."/>
        </authorList>
    </citation>
    <scope>NUCLEOTIDE SEQUENCE</scope>
</reference>
<evidence type="ECO:0000313" key="1">
    <source>
        <dbReference type="EMBL" id="CAD7639790.1"/>
    </source>
</evidence>
<accession>A0A7R9LE58</accession>
<gene>
    <name evidence="1" type="ORF">ONB1V03_LOCUS2203</name>
</gene>
<dbReference type="AlphaFoldDB" id="A0A7R9LE58"/>
<dbReference type="EMBL" id="CAJPVJ010000479">
    <property type="protein sequence ID" value="CAG2162611.1"/>
    <property type="molecule type" value="Genomic_DNA"/>
</dbReference>
<organism evidence="1">
    <name type="scientific">Oppiella nova</name>
    <dbReference type="NCBI Taxonomy" id="334625"/>
    <lineage>
        <taxon>Eukaryota</taxon>
        <taxon>Metazoa</taxon>
        <taxon>Ecdysozoa</taxon>
        <taxon>Arthropoda</taxon>
        <taxon>Chelicerata</taxon>
        <taxon>Arachnida</taxon>
        <taxon>Acari</taxon>
        <taxon>Acariformes</taxon>
        <taxon>Sarcoptiformes</taxon>
        <taxon>Oribatida</taxon>
        <taxon>Brachypylina</taxon>
        <taxon>Oppioidea</taxon>
        <taxon>Oppiidae</taxon>
        <taxon>Oppiella</taxon>
    </lineage>
</organism>
<keyword evidence="2" id="KW-1185">Reference proteome</keyword>
<evidence type="ECO:0000313" key="2">
    <source>
        <dbReference type="Proteomes" id="UP000728032"/>
    </source>
</evidence>
<name>A0A7R9LE58_9ACAR</name>
<proteinExistence type="predicted"/>
<dbReference type="Proteomes" id="UP000728032">
    <property type="component" value="Unassembled WGS sequence"/>
</dbReference>
<dbReference type="EMBL" id="OC915304">
    <property type="protein sequence ID" value="CAD7639790.1"/>
    <property type="molecule type" value="Genomic_DNA"/>
</dbReference>
<protein>
    <submittedName>
        <fullName evidence="1">Uncharacterized protein</fullName>
    </submittedName>
</protein>
<sequence>MIIISKSEATRECSVDGIEYFLLSDSKRLLRHRYISTTSEHFLDISTEVSIVEMVVSVLYTSRPSTTRDRDTTSHTTYIPVPPPSMPTDRNISWFRLSNVCENVVRKGTCCEHSTHILYYTANIWLPFPIFHSLWAPRAQASDRAPVVRTLITRFCASND</sequence>